<dbReference type="EMBL" id="CP050299">
    <property type="protein sequence ID" value="QND62221.1"/>
    <property type="molecule type" value="Genomic_DNA"/>
</dbReference>
<reference evidence="2" key="1">
    <citation type="journal article" date="2020" name="Mol. Plant Microbe">
        <title>Rhizobial microsymbionts of the narrowly endemic Oxytropis species growing in Kamchatka are characterized by significant genetic diversity and possess a set of genes that are associated with T3SS and T6SS secretion systems and can affect the development of symbiosis.</title>
        <authorList>
            <person name="Safronova V."/>
            <person name="Guro P."/>
            <person name="Sazanova A."/>
            <person name="Kuznetsova I."/>
            <person name="Belimov A."/>
            <person name="Yakubov V."/>
            <person name="Chirak E."/>
            <person name="Afonin A."/>
            <person name="Gogolev Y."/>
            <person name="Andronov E."/>
            <person name="Tikhonovich I."/>
        </authorList>
    </citation>
    <scope>NUCLEOTIDE SEQUENCE [LARGE SCALE GENOMIC DNA]</scope>
    <source>
        <strain evidence="2">583</strain>
        <plasmid evidence="2">p_1</plasmid>
    </source>
</reference>
<evidence type="ECO:0000313" key="1">
    <source>
        <dbReference type="EMBL" id="QND62221.1"/>
    </source>
</evidence>
<protein>
    <submittedName>
        <fullName evidence="1">Uncharacterized protein</fullName>
    </submittedName>
</protein>
<keyword evidence="1" id="KW-0614">Plasmid</keyword>
<accession>A0A7G6T639</accession>
<sequence>MLAQSGAFNPSDLALLGRVFDHKTLRANPRNLREVLASRIVQEARIAEMSGFRRDDRGRSPNAS</sequence>
<geneLocation type="plasmid" evidence="1 2">
    <name>p_1</name>
</geneLocation>
<dbReference type="RefSeq" id="WP_183455211.1">
    <property type="nucleotide sequence ID" value="NZ_CP050299.1"/>
</dbReference>
<evidence type="ECO:0000313" key="2">
    <source>
        <dbReference type="Proteomes" id="UP000515465"/>
    </source>
</evidence>
<dbReference type="AlphaFoldDB" id="A0A7G6T639"/>
<gene>
    <name evidence="1" type="ORF">HB778_39950</name>
</gene>
<name>A0A7G6T639_9HYPH</name>
<organism evidence="1 2">
    <name type="scientific">Mesorhizobium huakuii</name>
    <dbReference type="NCBI Taxonomy" id="28104"/>
    <lineage>
        <taxon>Bacteria</taxon>
        <taxon>Pseudomonadati</taxon>
        <taxon>Pseudomonadota</taxon>
        <taxon>Alphaproteobacteria</taxon>
        <taxon>Hyphomicrobiales</taxon>
        <taxon>Phyllobacteriaceae</taxon>
        <taxon>Mesorhizobium</taxon>
    </lineage>
</organism>
<dbReference type="Proteomes" id="UP000515465">
    <property type="component" value="Plasmid p_1"/>
</dbReference>
<proteinExistence type="predicted"/>